<gene>
    <name evidence="3" type="ORF">P5673_013510</name>
</gene>
<evidence type="ECO:0000313" key="3">
    <source>
        <dbReference type="EMBL" id="KAK2563159.1"/>
    </source>
</evidence>
<dbReference type="Proteomes" id="UP001249851">
    <property type="component" value="Unassembled WGS sequence"/>
</dbReference>
<keyword evidence="2" id="KW-0812">Transmembrane</keyword>
<comment type="caution">
    <text evidence="3">The sequence shown here is derived from an EMBL/GenBank/DDBJ whole genome shotgun (WGS) entry which is preliminary data.</text>
</comment>
<evidence type="ECO:0000256" key="1">
    <source>
        <dbReference type="SAM" id="MobiDB-lite"/>
    </source>
</evidence>
<name>A0AAD9QKU4_ACRCE</name>
<feature type="transmembrane region" description="Helical" evidence="2">
    <location>
        <begin position="53"/>
        <end position="76"/>
    </location>
</feature>
<protein>
    <recommendedName>
        <fullName evidence="5">Transmembrane protein</fullName>
    </recommendedName>
</protein>
<reference evidence="3" key="2">
    <citation type="journal article" date="2023" name="Science">
        <title>Genomic signatures of disease resistance in endangered staghorn corals.</title>
        <authorList>
            <person name="Vollmer S.V."/>
            <person name="Selwyn J.D."/>
            <person name="Despard B.A."/>
            <person name="Roesel C.L."/>
        </authorList>
    </citation>
    <scope>NUCLEOTIDE SEQUENCE</scope>
    <source>
        <strain evidence="3">K2</strain>
    </source>
</reference>
<evidence type="ECO:0000313" key="4">
    <source>
        <dbReference type="Proteomes" id="UP001249851"/>
    </source>
</evidence>
<accession>A0AAD9QKU4</accession>
<evidence type="ECO:0008006" key="5">
    <source>
        <dbReference type="Google" id="ProtNLM"/>
    </source>
</evidence>
<sequence length="116" mass="12903">MGNGSKDKDGESSQPLVGSSKGDVEAGEDGITSDKCQKKKTCGSKCLSCIRCVFGFVMFPFVFLITLLTAFLWIILLPAKCCSPCCIPLFDWLVEVLLLPVRFYRWVVGKDQDERK</sequence>
<evidence type="ECO:0000256" key="2">
    <source>
        <dbReference type="SAM" id="Phobius"/>
    </source>
</evidence>
<reference evidence="3" key="1">
    <citation type="journal article" date="2023" name="G3 (Bethesda)">
        <title>Whole genome assembly and annotation of the endangered Caribbean coral Acropora cervicornis.</title>
        <authorList>
            <person name="Selwyn J.D."/>
            <person name="Vollmer S.V."/>
        </authorList>
    </citation>
    <scope>NUCLEOTIDE SEQUENCE</scope>
    <source>
        <strain evidence="3">K2</strain>
    </source>
</reference>
<proteinExistence type="predicted"/>
<keyword evidence="2" id="KW-0472">Membrane</keyword>
<dbReference type="EMBL" id="JARQWQ010000026">
    <property type="protein sequence ID" value="KAK2563159.1"/>
    <property type="molecule type" value="Genomic_DNA"/>
</dbReference>
<keyword evidence="2" id="KW-1133">Transmembrane helix</keyword>
<dbReference type="AlphaFoldDB" id="A0AAD9QKU4"/>
<feature type="compositionally biased region" description="Basic and acidic residues" evidence="1">
    <location>
        <begin position="1"/>
        <end position="11"/>
    </location>
</feature>
<organism evidence="3 4">
    <name type="scientific">Acropora cervicornis</name>
    <name type="common">Staghorn coral</name>
    <dbReference type="NCBI Taxonomy" id="6130"/>
    <lineage>
        <taxon>Eukaryota</taxon>
        <taxon>Metazoa</taxon>
        <taxon>Cnidaria</taxon>
        <taxon>Anthozoa</taxon>
        <taxon>Hexacorallia</taxon>
        <taxon>Scleractinia</taxon>
        <taxon>Astrocoeniina</taxon>
        <taxon>Acroporidae</taxon>
        <taxon>Acropora</taxon>
    </lineage>
</organism>
<keyword evidence="4" id="KW-1185">Reference proteome</keyword>
<feature type="region of interest" description="Disordered" evidence="1">
    <location>
        <begin position="1"/>
        <end position="37"/>
    </location>
</feature>